<evidence type="ECO:0000313" key="2">
    <source>
        <dbReference type="Proteomes" id="UP000663879"/>
    </source>
</evidence>
<keyword evidence="2" id="KW-1185">Reference proteome</keyword>
<dbReference type="EMBL" id="CAJNOC010003321">
    <property type="protein sequence ID" value="CAF0977548.1"/>
    <property type="molecule type" value="Genomic_DNA"/>
</dbReference>
<protein>
    <submittedName>
        <fullName evidence="1">Uncharacterized protein</fullName>
    </submittedName>
</protein>
<evidence type="ECO:0000313" key="1">
    <source>
        <dbReference type="EMBL" id="CAF0977548.1"/>
    </source>
</evidence>
<proteinExistence type="predicted"/>
<accession>A0A814FB37</accession>
<name>A0A814FB37_9BILA</name>
<organism evidence="1 2">
    <name type="scientific">Brachionus calyciflorus</name>
    <dbReference type="NCBI Taxonomy" id="104777"/>
    <lineage>
        <taxon>Eukaryota</taxon>
        <taxon>Metazoa</taxon>
        <taxon>Spiralia</taxon>
        <taxon>Gnathifera</taxon>
        <taxon>Rotifera</taxon>
        <taxon>Eurotatoria</taxon>
        <taxon>Monogononta</taxon>
        <taxon>Pseudotrocha</taxon>
        <taxon>Ploima</taxon>
        <taxon>Brachionidae</taxon>
        <taxon>Brachionus</taxon>
    </lineage>
</organism>
<comment type="caution">
    <text evidence="1">The sequence shown here is derived from an EMBL/GenBank/DDBJ whole genome shotgun (WGS) entry which is preliminary data.</text>
</comment>
<dbReference type="AlphaFoldDB" id="A0A814FB37"/>
<dbReference type="OrthoDB" id="6617931at2759"/>
<sequence>MANKVFSEGATMVRASLFLEDRIKKDKEIGYVSLKTIQKIKSEKINQDKISNFFEIDCKSIKTAYEELYPASNENQIKGYIQGIKSDPFGILLSCYFQIKIWSVVQRNAPIWFFDATGCILKDIPGKSKTLLFSIVCHDVSSKTIIPVADFFTNSLSTRTIANFLNEIKDLFEANIDTRVECRFPKIVVLDFTWANINAFLEAFNRVSIFQYLKWAEELIINGNFKIYNLMPVKVMICCTHFLKIIIVKLKKKLKQNEIFCSKDFIFSFTLLQNSRSFKEFKDILIDLFYIYNSKFLSENLIERTIRIEQKIKKREKDDLNFEISNESENSVFLFEEFTIGSLKKDSPFTKYFNSLFLIHQKNLDLHEKSGFLINKYYNPELFKLCEETLYILPLWTGILLSFENFKYGDGSRISNNPVEGHFNNLRNNILKINKKQKMIRKLMPSQYISRVFKYILFKYYEVFDSEYEKTFTQRALSRKTGDKFNEKWSHDNNCFYREKGFYYKPNESFLHLKEINSVIRVSEKNKKNLKRIDFFKSFLPKNGGYLNDKKISISNTCSIDYFLLIISYLWFNNSYYSTLKTKERGNSLYDDFEITSNYITDGEWMEARLEWVKRINLKPKSANNEIFYDCMLSVFDSFYLEYSEIQQFSWNEKMLKRKKENILVLDSKFLDNKNKRCQSYLEKKRKCDYLLEISETKFVFGFPALLIIINNYNEADVKNLPREIFLKKERYLLFGANLHSENHFKFLLFEDDKFYLIDNLDTTNFIAKESVDGWQITNIFMNMSNATQNY</sequence>
<gene>
    <name evidence="1" type="ORF">OXX778_LOCUS15247</name>
</gene>
<dbReference type="Proteomes" id="UP000663879">
    <property type="component" value="Unassembled WGS sequence"/>
</dbReference>
<reference evidence="1" key="1">
    <citation type="submission" date="2021-02" db="EMBL/GenBank/DDBJ databases">
        <authorList>
            <person name="Nowell W R."/>
        </authorList>
    </citation>
    <scope>NUCLEOTIDE SEQUENCE</scope>
    <source>
        <strain evidence="1">Ploen Becks lab</strain>
    </source>
</reference>